<proteinExistence type="predicted"/>
<accession>A0A251VHK4</accession>
<gene>
    <name evidence="1" type="ORF">HannXRQ_Chr02g0047571</name>
</gene>
<dbReference type="AlphaFoldDB" id="A0A251VHK4"/>
<evidence type="ECO:0000313" key="1">
    <source>
        <dbReference type="EMBL" id="OTG34596.1"/>
    </source>
</evidence>
<reference evidence="2" key="1">
    <citation type="journal article" date="2017" name="Nature">
        <title>The sunflower genome provides insights into oil metabolism, flowering and Asterid evolution.</title>
        <authorList>
            <person name="Badouin H."/>
            <person name="Gouzy J."/>
            <person name="Grassa C.J."/>
            <person name="Murat F."/>
            <person name="Staton S.E."/>
            <person name="Cottret L."/>
            <person name="Lelandais-Briere C."/>
            <person name="Owens G.L."/>
            <person name="Carrere S."/>
            <person name="Mayjonade B."/>
            <person name="Legrand L."/>
            <person name="Gill N."/>
            <person name="Kane N.C."/>
            <person name="Bowers J.E."/>
            <person name="Hubner S."/>
            <person name="Bellec A."/>
            <person name="Berard A."/>
            <person name="Berges H."/>
            <person name="Blanchet N."/>
            <person name="Boniface M.C."/>
            <person name="Brunel D."/>
            <person name="Catrice O."/>
            <person name="Chaidir N."/>
            <person name="Claudel C."/>
            <person name="Donnadieu C."/>
            <person name="Faraut T."/>
            <person name="Fievet G."/>
            <person name="Helmstetter N."/>
            <person name="King M."/>
            <person name="Knapp S.J."/>
            <person name="Lai Z."/>
            <person name="Le Paslier M.C."/>
            <person name="Lippi Y."/>
            <person name="Lorenzon L."/>
            <person name="Mandel J.R."/>
            <person name="Marage G."/>
            <person name="Marchand G."/>
            <person name="Marquand E."/>
            <person name="Bret-Mestries E."/>
            <person name="Morien E."/>
            <person name="Nambeesan S."/>
            <person name="Nguyen T."/>
            <person name="Pegot-Espagnet P."/>
            <person name="Pouilly N."/>
            <person name="Raftis F."/>
            <person name="Sallet E."/>
            <person name="Schiex T."/>
            <person name="Thomas J."/>
            <person name="Vandecasteele C."/>
            <person name="Vares D."/>
            <person name="Vear F."/>
            <person name="Vautrin S."/>
            <person name="Crespi M."/>
            <person name="Mangin B."/>
            <person name="Burke J.M."/>
            <person name="Salse J."/>
            <person name="Munos S."/>
            <person name="Vincourt P."/>
            <person name="Rieseberg L.H."/>
            <person name="Langlade N.B."/>
        </authorList>
    </citation>
    <scope>NUCLEOTIDE SEQUENCE [LARGE SCALE GENOMIC DNA]</scope>
    <source>
        <strain evidence="2">cv. SF193</strain>
    </source>
</reference>
<evidence type="ECO:0000313" key="2">
    <source>
        <dbReference type="Proteomes" id="UP000215914"/>
    </source>
</evidence>
<name>A0A251VHK4_HELAN</name>
<organism evidence="1 2">
    <name type="scientific">Helianthus annuus</name>
    <name type="common">Common sunflower</name>
    <dbReference type="NCBI Taxonomy" id="4232"/>
    <lineage>
        <taxon>Eukaryota</taxon>
        <taxon>Viridiplantae</taxon>
        <taxon>Streptophyta</taxon>
        <taxon>Embryophyta</taxon>
        <taxon>Tracheophyta</taxon>
        <taxon>Spermatophyta</taxon>
        <taxon>Magnoliopsida</taxon>
        <taxon>eudicotyledons</taxon>
        <taxon>Gunneridae</taxon>
        <taxon>Pentapetalae</taxon>
        <taxon>asterids</taxon>
        <taxon>campanulids</taxon>
        <taxon>Asterales</taxon>
        <taxon>Asteraceae</taxon>
        <taxon>Asteroideae</taxon>
        <taxon>Heliantheae alliance</taxon>
        <taxon>Heliantheae</taxon>
        <taxon>Helianthus</taxon>
    </lineage>
</organism>
<protein>
    <submittedName>
        <fullName evidence="1">Uncharacterized protein</fullName>
    </submittedName>
</protein>
<dbReference type="EMBL" id="CM007891">
    <property type="protein sequence ID" value="OTG34596.1"/>
    <property type="molecule type" value="Genomic_DNA"/>
</dbReference>
<dbReference type="InParanoid" id="A0A251VHK4"/>
<dbReference type="Proteomes" id="UP000215914">
    <property type="component" value="Chromosome 2"/>
</dbReference>
<sequence length="123" mass="14056">MVLNPNLSPPLCCKSERITENLYFIIFVYISETQCWIWVITKKQSNTHLCVFGETERGMICSGTSLFSGKASSSGYYQTERSREEGSMSHGRTRVPGFLFKPKGVGWRLRSVRFGSDRWLFGV</sequence>
<keyword evidence="2" id="KW-1185">Reference proteome</keyword>